<proteinExistence type="predicted"/>
<keyword evidence="4" id="KW-1185">Reference proteome</keyword>
<protein>
    <submittedName>
        <fullName evidence="3">Glycosyl hydrolase family 115</fullName>
    </submittedName>
</protein>
<dbReference type="Gene3D" id="3.20.20.520">
    <property type="entry name" value="Glycosyl hydrolase family 115"/>
    <property type="match status" value="1"/>
</dbReference>
<dbReference type="Gene3D" id="2.60.120.1620">
    <property type="match status" value="1"/>
</dbReference>
<accession>A0A1G8FFD7</accession>
<keyword evidence="1 3" id="KW-0378">Hydrolase</keyword>
<dbReference type="EMBL" id="FNDW01000002">
    <property type="protein sequence ID" value="SDH80833.1"/>
    <property type="molecule type" value="Genomic_DNA"/>
</dbReference>
<organism evidence="3 4">
    <name type="scientific">Chryseobacterium taeanense</name>
    <dbReference type="NCBI Taxonomy" id="311334"/>
    <lineage>
        <taxon>Bacteria</taxon>
        <taxon>Pseudomonadati</taxon>
        <taxon>Bacteroidota</taxon>
        <taxon>Flavobacteriia</taxon>
        <taxon>Flavobacteriales</taxon>
        <taxon>Weeksellaceae</taxon>
        <taxon>Chryseobacterium group</taxon>
        <taxon>Chryseobacterium</taxon>
    </lineage>
</organism>
<dbReference type="OrthoDB" id="8727830at2"/>
<evidence type="ECO:0000256" key="1">
    <source>
        <dbReference type="ARBA" id="ARBA00022801"/>
    </source>
</evidence>
<dbReference type="Gene3D" id="3.30.379.10">
    <property type="entry name" value="Chitobiase/beta-hexosaminidase domain 2-like"/>
    <property type="match status" value="1"/>
</dbReference>
<dbReference type="SUPFAM" id="SSF55545">
    <property type="entry name" value="beta-N-acetylhexosaminidase-like domain"/>
    <property type="match status" value="1"/>
</dbReference>
<dbReference type="Gene3D" id="1.20.58.2150">
    <property type="match status" value="1"/>
</dbReference>
<dbReference type="InterPro" id="IPR031924">
    <property type="entry name" value="GH115"/>
</dbReference>
<gene>
    <name evidence="3" type="ORF">SAMN05421846_102121</name>
</gene>
<name>A0A1G8FFD7_9FLAO</name>
<dbReference type="PANTHER" id="PTHR37842">
    <property type="match status" value="1"/>
</dbReference>
<dbReference type="InterPro" id="IPR029018">
    <property type="entry name" value="Hex-like_dom2"/>
</dbReference>
<dbReference type="GO" id="GO:0016787">
    <property type="term" value="F:hydrolase activity"/>
    <property type="evidence" value="ECO:0007669"/>
    <property type="project" value="UniProtKB-KW"/>
</dbReference>
<dbReference type="Pfam" id="PF17829">
    <property type="entry name" value="GH115_C"/>
    <property type="match status" value="1"/>
</dbReference>
<dbReference type="InterPro" id="IPR042301">
    <property type="entry name" value="GH115_sf"/>
</dbReference>
<dbReference type="STRING" id="311334.SAMN05421846_102121"/>
<dbReference type="InterPro" id="IPR041437">
    <property type="entry name" value="GH115_C"/>
</dbReference>
<dbReference type="AlphaFoldDB" id="A0A1G8FFD7"/>
<dbReference type="GO" id="GO:0005975">
    <property type="term" value="P:carbohydrate metabolic process"/>
    <property type="evidence" value="ECO:0007669"/>
    <property type="project" value="UniProtKB-ARBA"/>
</dbReference>
<dbReference type="Proteomes" id="UP000198869">
    <property type="component" value="Unassembled WGS sequence"/>
</dbReference>
<reference evidence="4" key="1">
    <citation type="submission" date="2016-10" db="EMBL/GenBank/DDBJ databases">
        <authorList>
            <person name="Varghese N."/>
            <person name="Submissions S."/>
        </authorList>
    </citation>
    <scope>NUCLEOTIDE SEQUENCE [LARGE SCALE GENOMIC DNA]</scope>
    <source>
        <strain evidence="4">DSM 17071</strain>
    </source>
</reference>
<evidence type="ECO:0000259" key="2">
    <source>
        <dbReference type="Pfam" id="PF17829"/>
    </source>
</evidence>
<evidence type="ECO:0000313" key="4">
    <source>
        <dbReference type="Proteomes" id="UP000198869"/>
    </source>
</evidence>
<sequence length="843" mass="96950">MKTIFNYFSLLITLVFTTIVKAADPFISFTKTENSVVLKEHNSGLMLFSDSDSDKGILRAVANLQSDFQKVTGVQPTLISQNSGVNGMLIIIGEAGKSNTIDALIKAKKINGNSIKGKNEKYIIQNVSNPFPGVSEAIVIAGSDKRGTIYGIYEMSQQIGVSPWYYWADVPVEKKESIYFKKGIYTDGEPAVEYRGIFLNDEEPSLGGWARATFGGINSKFYEKVFELILRMKGNYIWPAMWGKAFYDDDVLNGPLANEMGIIMGTSHHEPMAQAQTDWHRYIKKNNLPNVWDYSKNAKVLQEFWKAGIERSKNWEKLVTVGMRGDGDEAMGEGTNISLLEKIVKDQRKIIADVTGKKAEKTPQVWALYKEVQDYYDKGMRVPDDVILLFCDDNWGNVRKLPDLTKPLHKGGYGMYYHFDYVGGPRNSKWINISPIQRVWEQMNLSYEHKVDKVWVVNVGDLKPMEFPISFFLEMAWNPKQFNSKNLLEYTEKWAAQQFGEKYAKEIAEMINLYSKYNRRVTPETLDWKTYSLQNYNEFETVLNDYRALALEALRLKEKIPAEYQDAYFQLVLYPIDACSNLYEMYYAVAKNKELAAKKDVEANVYADKVKECFERNAYLDNKYNNEIAGGKWTHMMDQMKIGYKAWFDGKVNIMPEVKYIAEADVPKEKIFQEKDGYVSIEAEHFARMNNSDRIHWEVIQDFGKTKSGVTTFPQNAYPKPDENIELEYDINFETKGEFEVQLLLAPTLNFNHNKGLRYEISFDGQTPQVVNFNGHYRGELGRWQSEHIIRSTTKHQIFQPGKHTLRFRVLEPGIVLEKIVIDTGGLKPTYLGPPESEIIHKN</sequence>
<dbReference type="RefSeq" id="WP_089854976.1">
    <property type="nucleotide sequence ID" value="NZ_FNDW01000002.1"/>
</dbReference>
<dbReference type="PANTHER" id="PTHR37842:SF2">
    <property type="entry name" value="GYLCOSYL HYDROLASE 115 C-TERMINAL DOMAIN-CONTAINING PROTEIN"/>
    <property type="match status" value="1"/>
</dbReference>
<dbReference type="Pfam" id="PF15979">
    <property type="entry name" value="Glyco_hydro_115"/>
    <property type="match status" value="1"/>
</dbReference>
<feature type="domain" description="Gylcosyl hydrolase 115 C-terminal" evidence="2">
    <location>
        <begin position="672"/>
        <end position="836"/>
    </location>
</feature>
<evidence type="ECO:0000313" key="3">
    <source>
        <dbReference type="EMBL" id="SDH80833.1"/>
    </source>
</evidence>